<dbReference type="Pfam" id="PF23914">
    <property type="entry name" value="TPR_CcmH_CycH"/>
    <property type="match status" value="1"/>
</dbReference>
<dbReference type="AlphaFoldDB" id="A0A5C5UDF8"/>
<dbReference type="GO" id="GO:0017004">
    <property type="term" value="P:cytochrome complex assembly"/>
    <property type="evidence" value="ECO:0007669"/>
    <property type="project" value="UniProtKB-KW"/>
</dbReference>
<dbReference type="EMBL" id="VOHK01000001">
    <property type="protein sequence ID" value="TWT23580.1"/>
    <property type="molecule type" value="Genomic_DNA"/>
</dbReference>
<feature type="repeat" description="TPR" evidence="4">
    <location>
        <begin position="91"/>
        <end position="124"/>
    </location>
</feature>
<dbReference type="Gene3D" id="1.25.40.10">
    <property type="entry name" value="Tetratricopeptide repeat domain"/>
    <property type="match status" value="1"/>
</dbReference>
<evidence type="ECO:0000256" key="4">
    <source>
        <dbReference type="PROSITE-ProRule" id="PRU00339"/>
    </source>
</evidence>
<feature type="domain" description="Cytochrome c-type biogenesis protein H Ig-like" evidence="7">
    <location>
        <begin position="234"/>
        <end position="342"/>
    </location>
</feature>
<keyword evidence="10" id="KW-1185">Reference proteome</keyword>
<evidence type="ECO:0000259" key="8">
    <source>
        <dbReference type="Pfam" id="PF23914"/>
    </source>
</evidence>
<dbReference type="InterPro" id="IPR056412">
    <property type="entry name" value="Ig_CycH"/>
</dbReference>
<dbReference type="InterPro" id="IPR051263">
    <property type="entry name" value="C-type_cytochrome_biogenesis"/>
</dbReference>
<sequence>MGVLFHVLLAVAALAVAALVAAPLRKDSPRLFGAIVVMVPLLAFALYRIIGTPAALDPSAIAAAASAQDAPSMEQAITDLEAELARDPAQPEGWRLLGRAHAALGNQAKARDAFAAALQHIPDDPELLLEAAQARAQAEAGNRFDDEALAMLRKALAVDPGNQRAQWFIGVAQRQRGEDAAAVATWEALLPALDRETAAALRTQISEAREAAGMPPATAAATPSTDATAPASGLRVRVSLDPDFAARVRLRGDAVVFVVARAAGGPPMPVAAERHALQDLPLDIVLDDGDSPMPTAKLSSLKEVEVLARLSASGSANRGEGDIESPVVRVVLPASAPVDLVIGKPAP</sequence>
<dbReference type="PANTHER" id="PTHR47870:SF1">
    <property type="entry name" value="CYTOCHROME C-TYPE BIOGENESIS PROTEIN CCMH"/>
    <property type="match status" value="1"/>
</dbReference>
<evidence type="ECO:0000256" key="1">
    <source>
        <dbReference type="ARBA" id="ARBA00022737"/>
    </source>
</evidence>
<dbReference type="SMART" id="SM00028">
    <property type="entry name" value="TPR"/>
    <property type="match status" value="2"/>
</dbReference>
<evidence type="ECO:0000256" key="3">
    <source>
        <dbReference type="ARBA" id="ARBA00022803"/>
    </source>
</evidence>
<keyword evidence="6" id="KW-0472">Membrane</keyword>
<accession>A0A5C5UDF8</accession>
<feature type="domain" description="Cytochrome c-type biogenesis protein H TPR" evidence="8">
    <location>
        <begin position="71"/>
        <end position="196"/>
    </location>
</feature>
<reference evidence="9 10" key="1">
    <citation type="journal article" date="2008" name="Int. J. Syst. Evol. Microbiol.">
        <title>Luteimonas marina sp. nov., isolated from seawater.</title>
        <authorList>
            <person name="Baik K.S."/>
            <person name="Park S.C."/>
            <person name="Kim M.S."/>
            <person name="Kim E.M."/>
            <person name="Park C."/>
            <person name="Chun J."/>
            <person name="Seong C.N."/>
        </authorList>
    </citation>
    <scope>NUCLEOTIDE SEQUENCE [LARGE SCALE GENOMIC DNA]</scope>
    <source>
        <strain evidence="9 10">FR1330</strain>
    </source>
</reference>
<dbReference type="Proteomes" id="UP000319980">
    <property type="component" value="Unassembled WGS sequence"/>
</dbReference>
<feature type="region of interest" description="Disordered" evidence="5">
    <location>
        <begin position="209"/>
        <end position="229"/>
    </location>
</feature>
<proteinExistence type="predicted"/>
<dbReference type="InterPro" id="IPR011990">
    <property type="entry name" value="TPR-like_helical_dom_sf"/>
</dbReference>
<dbReference type="PROSITE" id="PS50005">
    <property type="entry name" value="TPR"/>
    <property type="match status" value="1"/>
</dbReference>
<dbReference type="SUPFAM" id="SSF48452">
    <property type="entry name" value="TPR-like"/>
    <property type="match status" value="1"/>
</dbReference>
<name>A0A5C5UDF8_9GAMM</name>
<dbReference type="InterPro" id="IPR019734">
    <property type="entry name" value="TPR_rpt"/>
</dbReference>
<protein>
    <submittedName>
        <fullName evidence="9">Tetratricopeptide repeat protein</fullName>
    </submittedName>
</protein>
<keyword evidence="2" id="KW-0201">Cytochrome c-type biogenesis</keyword>
<comment type="caution">
    <text evidence="9">The sequence shown here is derived from an EMBL/GenBank/DDBJ whole genome shotgun (WGS) entry which is preliminary data.</text>
</comment>
<evidence type="ECO:0000256" key="5">
    <source>
        <dbReference type="SAM" id="MobiDB-lite"/>
    </source>
</evidence>
<dbReference type="InterPro" id="IPR056413">
    <property type="entry name" value="TPR_CcmH_CycH"/>
</dbReference>
<evidence type="ECO:0000256" key="6">
    <source>
        <dbReference type="SAM" id="Phobius"/>
    </source>
</evidence>
<keyword evidence="6" id="KW-0812">Transmembrane</keyword>
<keyword evidence="6" id="KW-1133">Transmembrane helix</keyword>
<evidence type="ECO:0000313" key="10">
    <source>
        <dbReference type="Proteomes" id="UP000319980"/>
    </source>
</evidence>
<evidence type="ECO:0000256" key="2">
    <source>
        <dbReference type="ARBA" id="ARBA00022748"/>
    </source>
</evidence>
<keyword evidence="1" id="KW-0677">Repeat</keyword>
<keyword evidence="3 4" id="KW-0802">TPR repeat</keyword>
<dbReference type="OrthoDB" id="9776053at2"/>
<feature type="transmembrane region" description="Helical" evidence="6">
    <location>
        <begin position="31"/>
        <end position="50"/>
    </location>
</feature>
<dbReference type="Pfam" id="PF23892">
    <property type="entry name" value="Ig_CycH"/>
    <property type="match status" value="1"/>
</dbReference>
<organism evidence="9 10">
    <name type="scientific">Luteimonas marina</name>
    <dbReference type="NCBI Taxonomy" id="488485"/>
    <lineage>
        <taxon>Bacteria</taxon>
        <taxon>Pseudomonadati</taxon>
        <taxon>Pseudomonadota</taxon>
        <taxon>Gammaproteobacteria</taxon>
        <taxon>Lysobacterales</taxon>
        <taxon>Lysobacteraceae</taxon>
        <taxon>Luteimonas</taxon>
    </lineage>
</organism>
<evidence type="ECO:0000259" key="7">
    <source>
        <dbReference type="Pfam" id="PF23892"/>
    </source>
</evidence>
<feature type="compositionally biased region" description="Low complexity" evidence="5">
    <location>
        <begin position="211"/>
        <end position="229"/>
    </location>
</feature>
<dbReference type="PANTHER" id="PTHR47870">
    <property type="entry name" value="CYTOCHROME C-TYPE BIOGENESIS PROTEIN CCMH"/>
    <property type="match status" value="1"/>
</dbReference>
<evidence type="ECO:0000313" key="9">
    <source>
        <dbReference type="EMBL" id="TWT23580.1"/>
    </source>
</evidence>
<dbReference type="RefSeq" id="WP_146384817.1">
    <property type="nucleotide sequence ID" value="NZ_VOHK01000001.1"/>
</dbReference>
<gene>
    <name evidence="9" type="ORF">FQY83_02785</name>
</gene>